<name>A0A0X3WIM0_STRVO</name>
<evidence type="ECO:0000256" key="1">
    <source>
        <dbReference type="SAM" id="Phobius"/>
    </source>
</evidence>
<accession>A0A0X3WIM0</accession>
<keyword evidence="1" id="KW-0472">Membrane</keyword>
<keyword evidence="1" id="KW-1133">Transmembrane helix</keyword>
<reference evidence="3" key="1">
    <citation type="submission" date="2015-10" db="EMBL/GenBank/DDBJ databases">
        <authorList>
            <person name="Ju K.-S."/>
            <person name="Doroghazi J.R."/>
            <person name="Metcalf W.W."/>
        </authorList>
    </citation>
    <scope>NUCLEOTIDE SEQUENCE [LARGE SCALE GENOMIC DNA]</scope>
    <source>
        <strain evidence="3">NRRL F-8817</strain>
    </source>
</reference>
<feature type="transmembrane region" description="Helical" evidence="1">
    <location>
        <begin position="51"/>
        <end position="72"/>
    </location>
</feature>
<dbReference type="RefSeq" id="WP_059145310.1">
    <property type="nucleotide sequence ID" value="NZ_LLZJ01000255.1"/>
</dbReference>
<dbReference type="EMBL" id="LLZJ01000255">
    <property type="protein sequence ID" value="KUL56714.1"/>
    <property type="molecule type" value="Genomic_DNA"/>
</dbReference>
<gene>
    <name evidence="2" type="ORF">ADL28_21155</name>
</gene>
<evidence type="ECO:0000313" key="3">
    <source>
        <dbReference type="Proteomes" id="UP000053413"/>
    </source>
</evidence>
<evidence type="ECO:0000313" key="2">
    <source>
        <dbReference type="EMBL" id="KUL56714.1"/>
    </source>
</evidence>
<protein>
    <submittedName>
        <fullName evidence="2">Uncharacterized protein</fullName>
    </submittedName>
</protein>
<feature type="transmembrane region" description="Helical" evidence="1">
    <location>
        <begin position="20"/>
        <end position="39"/>
    </location>
</feature>
<proteinExistence type="predicted"/>
<comment type="caution">
    <text evidence="2">The sequence shown here is derived from an EMBL/GenBank/DDBJ whole genome shotgun (WGS) entry which is preliminary data.</text>
</comment>
<dbReference type="GeneID" id="97433849"/>
<keyword evidence="1" id="KW-0812">Transmembrane</keyword>
<organism evidence="2 3">
    <name type="scientific">Streptomyces violaceusniger</name>
    <dbReference type="NCBI Taxonomy" id="68280"/>
    <lineage>
        <taxon>Bacteria</taxon>
        <taxon>Bacillati</taxon>
        <taxon>Actinomycetota</taxon>
        <taxon>Actinomycetes</taxon>
        <taxon>Kitasatosporales</taxon>
        <taxon>Streptomycetaceae</taxon>
        <taxon>Streptomyces</taxon>
        <taxon>Streptomyces violaceusniger group</taxon>
    </lineage>
</organism>
<dbReference type="AlphaFoldDB" id="A0A0X3WIM0"/>
<sequence>MTPPPSPPRSTDTTGGTWFPWLLVMLLFSLLVAACTGFLKRLGGSTPVDALLAGGTAFGGTALLCLAIVPTIQQLRRRQ</sequence>
<dbReference type="Proteomes" id="UP000053413">
    <property type="component" value="Unassembled WGS sequence"/>
</dbReference>